<dbReference type="Pfam" id="PF03934">
    <property type="entry name" value="T2SSK"/>
    <property type="match status" value="1"/>
</dbReference>
<dbReference type="STRING" id="1458275.AZ34_08235"/>
<sequence length="372" mass="40121">MKRRPLAQRPTRERGSALLMAMLIVALVSTLAASGYWRQWQAWAAERAERQRDEARWVLVGALDWARLILREDARASQIDHLGEPWSVPLQEARLSDFLTLDRRGGGNTGGQGTGLPSGEDPLRIAFLSGTVTDLQGRVNLRNLLASQADGAAQDVTLSPADVAIAQRLFQLLRLPEAELALLLNRLPMAWAAAQASTSRAASDSGGRDAGSGTGNTTLGAVNPLAPLLPQRFEQLGVLGLSSATLEALAPHATWLPERTALNVNTASLIALQASMPRLESPQAQRLIALRQQRPYTSLAELRAALQAAGAPDLLATAQSHVVSSRYFAVAGQLRLDEQVFEERTLVVRNGITVSTVWRVSGRGHARVPTVE</sequence>
<name>A0A016XGS0_9BURK</name>
<dbReference type="Gene3D" id="3.30.1300.30">
    <property type="entry name" value="GSPII I/J protein-like"/>
    <property type="match status" value="2"/>
</dbReference>
<evidence type="ECO:0000313" key="2">
    <source>
        <dbReference type="EMBL" id="EYC51065.1"/>
    </source>
</evidence>
<reference evidence="2 3" key="1">
    <citation type="submission" date="2014-02" db="EMBL/GenBank/DDBJ databases">
        <title>Draft Genome of Hylemonella gracilis isolated from the Niagara River.</title>
        <authorList>
            <person name="Pawlowski D.R."/>
            <person name="Koudelka G.B."/>
        </authorList>
    </citation>
    <scope>NUCLEOTIDE SEQUENCE [LARGE SCALE GENOMIC DNA]</scope>
    <source>
        <strain evidence="2 3">Niagara R</strain>
    </source>
</reference>
<dbReference type="GO" id="GO:0009306">
    <property type="term" value="P:protein secretion"/>
    <property type="evidence" value="ECO:0007669"/>
    <property type="project" value="InterPro"/>
</dbReference>
<dbReference type="Gene3D" id="1.10.40.60">
    <property type="entry name" value="EpsJ-like"/>
    <property type="match status" value="2"/>
</dbReference>
<dbReference type="eggNOG" id="COG3156">
    <property type="taxonomic scope" value="Bacteria"/>
</dbReference>
<gene>
    <name evidence="2" type="ORF">AZ34_08235</name>
</gene>
<dbReference type="GO" id="GO:0016020">
    <property type="term" value="C:membrane"/>
    <property type="evidence" value="ECO:0007669"/>
    <property type="project" value="InterPro"/>
</dbReference>
<dbReference type="InterPro" id="IPR038072">
    <property type="entry name" value="GspK_central_sf"/>
</dbReference>
<evidence type="ECO:0000259" key="1">
    <source>
        <dbReference type="Pfam" id="PF03934"/>
    </source>
</evidence>
<accession>A0A016XGS0</accession>
<dbReference type="PIRSF" id="PIRSF002786">
    <property type="entry name" value="XcpX"/>
    <property type="match status" value="1"/>
</dbReference>
<protein>
    <submittedName>
        <fullName evidence="2">General secretion pathway protein GspK</fullName>
    </submittedName>
</protein>
<dbReference type="OrthoDB" id="5293133at2"/>
<organism evidence="2 3">
    <name type="scientific">Hylemonella gracilis str. Niagara R</name>
    <dbReference type="NCBI Taxonomy" id="1458275"/>
    <lineage>
        <taxon>Bacteria</taxon>
        <taxon>Pseudomonadati</taxon>
        <taxon>Pseudomonadota</taxon>
        <taxon>Betaproteobacteria</taxon>
        <taxon>Burkholderiales</taxon>
        <taxon>Comamonadaceae</taxon>
        <taxon>Hylemonella</taxon>
    </lineage>
</organism>
<dbReference type="NCBIfam" id="NF037980">
    <property type="entry name" value="T2SS_GspK"/>
    <property type="match status" value="1"/>
</dbReference>
<proteinExistence type="predicted"/>
<dbReference type="AlphaFoldDB" id="A0A016XGS0"/>
<dbReference type="InterPro" id="IPR049179">
    <property type="entry name" value="T2SSK_SAM-like_2nd"/>
</dbReference>
<evidence type="ECO:0000313" key="3">
    <source>
        <dbReference type="Proteomes" id="UP000023268"/>
    </source>
</evidence>
<dbReference type="SUPFAM" id="SSF54523">
    <property type="entry name" value="Pili subunits"/>
    <property type="match status" value="1"/>
</dbReference>
<dbReference type="Proteomes" id="UP000023268">
    <property type="component" value="Unassembled WGS sequence"/>
</dbReference>
<comment type="caution">
    <text evidence="2">The sequence shown here is derived from an EMBL/GenBank/DDBJ whole genome shotgun (WGS) entry which is preliminary data.</text>
</comment>
<feature type="domain" description="T2SS protein K second SAM-like" evidence="1">
    <location>
        <begin position="262"/>
        <end position="318"/>
    </location>
</feature>
<dbReference type="PANTHER" id="PTHR38831:SF1">
    <property type="entry name" value="TYPE II SECRETION SYSTEM PROTEIN K-RELATED"/>
    <property type="match status" value="1"/>
</dbReference>
<dbReference type="RefSeq" id="WP_035606873.1">
    <property type="nucleotide sequence ID" value="NZ_JEMG01000001.1"/>
</dbReference>
<dbReference type="InterPro" id="IPR045584">
    <property type="entry name" value="Pilin-like"/>
</dbReference>
<dbReference type="EMBL" id="JEMG01000001">
    <property type="protein sequence ID" value="EYC51065.1"/>
    <property type="molecule type" value="Genomic_DNA"/>
</dbReference>
<dbReference type="InterPro" id="IPR005628">
    <property type="entry name" value="GspK"/>
</dbReference>
<dbReference type="PANTHER" id="PTHR38831">
    <property type="entry name" value="TYPE II SECRETION SYSTEM PROTEIN K"/>
    <property type="match status" value="1"/>
</dbReference>